<dbReference type="PANTHER" id="PTHR48081:SF8">
    <property type="entry name" value="ALPHA_BETA HYDROLASE FOLD-3 DOMAIN-CONTAINING PROTEIN-RELATED"/>
    <property type="match status" value="1"/>
</dbReference>
<keyword evidence="5" id="KW-1185">Reference proteome</keyword>
<accession>A0AA39D113</accession>
<gene>
    <name evidence="4" type="ORF">H2204_003094</name>
</gene>
<name>A0AA39D113_9EURO</name>
<dbReference type="Proteomes" id="UP001172681">
    <property type="component" value="Unassembled WGS sequence"/>
</dbReference>
<evidence type="ECO:0000256" key="2">
    <source>
        <dbReference type="SAM" id="MobiDB-lite"/>
    </source>
</evidence>
<proteinExistence type="predicted"/>
<protein>
    <recommendedName>
        <fullName evidence="3">Alpha/beta hydrolase fold-3 domain-containing protein</fullName>
    </recommendedName>
</protein>
<dbReference type="InterPro" id="IPR013094">
    <property type="entry name" value="AB_hydrolase_3"/>
</dbReference>
<evidence type="ECO:0000256" key="1">
    <source>
        <dbReference type="ARBA" id="ARBA00022801"/>
    </source>
</evidence>
<dbReference type="GO" id="GO:0016787">
    <property type="term" value="F:hydrolase activity"/>
    <property type="evidence" value="ECO:0007669"/>
    <property type="project" value="UniProtKB-KW"/>
</dbReference>
<dbReference type="PANTHER" id="PTHR48081">
    <property type="entry name" value="AB HYDROLASE SUPERFAMILY PROTEIN C4A8.06C"/>
    <property type="match status" value="1"/>
</dbReference>
<evidence type="ECO:0000313" key="5">
    <source>
        <dbReference type="Proteomes" id="UP001172681"/>
    </source>
</evidence>
<dbReference type="InterPro" id="IPR050300">
    <property type="entry name" value="GDXG_lipolytic_enzyme"/>
</dbReference>
<evidence type="ECO:0000259" key="3">
    <source>
        <dbReference type="Pfam" id="PF07859"/>
    </source>
</evidence>
<dbReference type="Gene3D" id="3.40.50.1820">
    <property type="entry name" value="alpha/beta hydrolase"/>
    <property type="match status" value="1"/>
</dbReference>
<sequence length="398" mass="43509">MAQVSVSQPPTEIQRDNRVLGESADNGVANEDALRTVAGLFMMNFDATNELEKPDLNFLEEALKLPKELISAPAETDVDTMRDWIKNVLLAPALVEFRSPIDIKRRRPEVPVDIQTVSLPCSDGSGDHFDLRLYVPRDTSTERESCASKSMPAVAFLHGGGWIHGMPQCDDMFAIVMASELRAIVVGVDYRLAPENPYPKPLNDCCDALKWMATDAGNFNIDPDRLGLWGGSAGGNLAAASAIRLSQSLSSGPTVRLQALSLIVPAVACIKAQVQFQEKRTVPRSQNELAFAESANIPAAVVKEFDKLYRYYSGGLTDPCDPLLSPLLATPGSNHPKTHITVAACDFLRDQGLAYTSHLRSFGIDVVEDLLPGVPHGFTFPTRAKVVTGWLERQQYIF</sequence>
<dbReference type="EMBL" id="JAPDRN010000013">
    <property type="protein sequence ID" value="KAJ9640805.1"/>
    <property type="molecule type" value="Genomic_DNA"/>
</dbReference>
<organism evidence="4 5">
    <name type="scientific">Knufia peltigerae</name>
    <dbReference type="NCBI Taxonomy" id="1002370"/>
    <lineage>
        <taxon>Eukaryota</taxon>
        <taxon>Fungi</taxon>
        <taxon>Dikarya</taxon>
        <taxon>Ascomycota</taxon>
        <taxon>Pezizomycotina</taxon>
        <taxon>Eurotiomycetes</taxon>
        <taxon>Chaetothyriomycetidae</taxon>
        <taxon>Chaetothyriales</taxon>
        <taxon>Trichomeriaceae</taxon>
        <taxon>Knufia</taxon>
    </lineage>
</organism>
<reference evidence="4" key="1">
    <citation type="submission" date="2022-10" db="EMBL/GenBank/DDBJ databases">
        <title>Culturing micro-colonial fungi from biological soil crusts in the Mojave desert and describing Neophaeococcomyces mojavensis, and introducing the new genera and species Taxawa tesnikishii.</title>
        <authorList>
            <person name="Kurbessoian T."/>
            <person name="Stajich J.E."/>
        </authorList>
    </citation>
    <scope>NUCLEOTIDE SEQUENCE</scope>
    <source>
        <strain evidence="4">TK_35</strain>
    </source>
</reference>
<evidence type="ECO:0000313" key="4">
    <source>
        <dbReference type="EMBL" id="KAJ9640805.1"/>
    </source>
</evidence>
<dbReference type="Pfam" id="PF07859">
    <property type="entry name" value="Abhydrolase_3"/>
    <property type="match status" value="1"/>
</dbReference>
<comment type="caution">
    <text evidence="4">The sequence shown here is derived from an EMBL/GenBank/DDBJ whole genome shotgun (WGS) entry which is preliminary data.</text>
</comment>
<dbReference type="AlphaFoldDB" id="A0AA39D113"/>
<dbReference type="InterPro" id="IPR029058">
    <property type="entry name" value="AB_hydrolase_fold"/>
</dbReference>
<feature type="region of interest" description="Disordered" evidence="2">
    <location>
        <begin position="1"/>
        <end position="24"/>
    </location>
</feature>
<keyword evidence="1" id="KW-0378">Hydrolase</keyword>
<feature type="compositionally biased region" description="Polar residues" evidence="2">
    <location>
        <begin position="1"/>
        <end position="11"/>
    </location>
</feature>
<dbReference type="SUPFAM" id="SSF53474">
    <property type="entry name" value="alpha/beta-Hydrolases"/>
    <property type="match status" value="1"/>
</dbReference>
<feature type="domain" description="Alpha/beta hydrolase fold-3" evidence="3">
    <location>
        <begin position="155"/>
        <end position="379"/>
    </location>
</feature>